<dbReference type="Proteomes" id="UP000054097">
    <property type="component" value="Unassembled WGS sequence"/>
</dbReference>
<evidence type="ECO:0000313" key="4">
    <source>
        <dbReference type="Proteomes" id="UP000054097"/>
    </source>
</evidence>
<dbReference type="Pfam" id="PF12717">
    <property type="entry name" value="Cnd1"/>
    <property type="match status" value="1"/>
</dbReference>
<dbReference type="PANTHER" id="PTHR21467">
    <property type="entry name" value="PROTEIN PHOSPHATASE 4 REGULATORY SUBUNIT 4 PPP4R4"/>
    <property type="match status" value="1"/>
</dbReference>
<dbReference type="GO" id="GO:0008287">
    <property type="term" value="C:protein serine/threonine phosphatase complex"/>
    <property type="evidence" value="ECO:0007669"/>
    <property type="project" value="TreeGrafter"/>
</dbReference>
<evidence type="ECO:0000313" key="3">
    <source>
        <dbReference type="EMBL" id="KIM27734.1"/>
    </source>
</evidence>
<dbReference type="AlphaFoldDB" id="A0A0C3B6H4"/>
<dbReference type="PANTHER" id="PTHR21467:SF0">
    <property type="entry name" value="SERINE_THREONINE-PROTEIN PHOSPHATASE 4 REGULATORY SUBUNIT 4"/>
    <property type="match status" value="1"/>
</dbReference>
<dbReference type="Gene3D" id="1.25.10.10">
    <property type="entry name" value="Leucine-rich Repeat Variant"/>
    <property type="match status" value="1"/>
</dbReference>
<feature type="domain" description="Condensin complex subunit 1 C-terminal" evidence="2">
    <location>
        <begin position="18"/>
        <end position="103"/>
    </location>
</feature>
<sequence length="232" mass="24978">MLKDEGSDTRSAIASTLASLAVYVELRDAIRLVIPSLIELLKDDNSEVRSTSVSTLAKLTLQVELRDAIKATIPSLIELLENKSSVVRSTALTVIVNLSQYSKLCAAIGSSIFLISLPSPVLSSEEIPQTAVIQNPSIDSRQLVAASRIPQYTPAPPPPGLEQSGTAQLWQLLSSKNGQRLQSGVQTLSQLAKIFQELVQPISGIINKLIKRAPDQVLVQLADLAEHGTDNH</sequence>
<name>A0A0C3B6H4_SERVB</name>
<dbReference type="OrthoDB" id="3058246at2759"/>
<dbReference type="PROSITE" id="PS50077">
    <property type="entry name" value="HEAT_REPEAT"/>
    <property type="match status" value="1"/>
</dbReference>
<feature type="repeat" description="HEAT" evidence="1">
    <location>
        <begin position="33"/>
        <end position="70"/>
    </location>
</feature>
<dbReference type="GO" id="GO:0005829">
    <property type="term" value="C:cytosol"/>
    <property type="evidence" value="ECO:0007669"/>
    <property type="project" value="TreeGrafter"/>
</dbReference>
<dbReference type="HOGENOM" id="CLU_1195502_0_0_1"/>
<evidence type="ECO:0000259" key="2">
    <source>
        <dbReference type="Pfam" id="PF12717"/>
    </source>
</evidence>
<dbReference type="InterPro" id="IPR039918">
    <property type="entry name" value="PPP4R4"/>
</dbReference>
<dbReference type="SUPFAM" id="SSF48371">
    <property type="entry name" value="ARM repeat"/>
    <property type="match status" value="1"/>
</dbReference>
<accession>A0A0C3B6H4</accession>
<dbReference type="GO" id="GO:0019888">
    <property type="term" value="F:protein phosphatase regulator activity"/>
    <property type="evidence" value="ECO:0007669"/>
    <property type="project" value="TreeGrafter"/>
</dbReference>
<reference evidence="4" key="2">
    <citation type="submission" date="2015-01" db="EMBL/GenBank/DDBJ databases">
        <title>Evolutionary Origins and Diversification of the Mycorrhizal Mutualists.</title>
        <authorList>
            <consortium name="DOE Joint Genome Institute"/>
            <consortium name="Mycorrhizal Genomics Consortium"/>
            <person name="Kohler A."/>
            <person name="Kuo A."/>
            <person name="Nagy L.G."/>
            <person name="Floudas D."/>
            <person name="Copeland A."/>
            <person name="Barry K.W."/>
            <person name="Cichocki N."/>
            <person name="Veneault-Fourrey C."/>
            <person name="LaButti K."/>
            <person name="Lindquist E.A."/>
            <person name="Lipzen A."/>
            <person name="Lundell T."/>
            <person name="Morin E."/>
            <person name="Murat C."/>
            <person name="Riley R."/>
            <person name="Ohm R."/>
            <person name="Sun H."/>
            <person name="Tunlid A."/>
            <person name="Henrissat B."/>
            <person name="Grigoriev I.V."/>
            <person name="Hibbett D.S."/>
            <person name="Martin F."/>
        </authorList>
    </citation>
    <scope>NUCLEOTIDE SEQUENCE [LARGE SCALE GENOMIC DNA]</scope>
    <source>
        <strain evidence="4">MAFF 305830</strain>
    </source>
</reference>
<gene>
    <name evidence="3" type="ORF">M408DRAFT_163887</name>
</gene>
<organism evidence="3 4">
    <name type="scientific">Serendipita vermifera MAFF 305830</name>
    <dbReference type="NCBI Taxonomy" id="933852"/>
    <lineage>
        <taxon>Eukaryota</taxon>
        <taxon>Fungi</taxon>
        <taxon>Dikarya</taxon>
        <taxon>Basidiomycota</taxon>
        <taxon>Agaricomycotina</taxon>
        <taxon>Agaricomycetes</taxon>
        <taxon>Sebacinales</taxon>
        <taxon>Serendipitaceae</taxon>
        <taxon>Serendipita</taxon>
    </lineage>
</organism>
<dbReference type="InterPro" id="IPR016024">
    <property type="entry name" value="ARM-type_fold"/>
</dbReference>
<reference evidence="3 4" key="1">
    <citation type="submission" date="2014-04" db="EMBL/GenBank/DDBJ databases">
        <authorList>
            <consortium name="DOE Joint Genome Institute"/>
            <person name="Kuo A."/>
            <person name="Zuccaro A."/>
            <person name="Kohler A."/>
            <person name="Nagy L.G."/>
            <person name="Floudas D."/>
            <person name="Copeland A."/>
            <person name="Barry K.W."/>
            <person name="Cichocki N."/>
            <person name="Veneault-Fourrey C."/>
            <person name="LaButti K."/>
            <person name="Lindquist E.A."/>
            <person name="Lipzen A."/>
            <person name="Lundell T."/>
            <person name="Morin E."/>
            <person name="Murat C."/>
            <person name="Sun H."/>
            <person name="Tunlid A."/>
            <person name="Henrissat B."/>
            <person name="Grigoriev I.V."/>
            <person name="Hibbett D.S."/>
            <person name="Martin F."/>
            <person name="Nordberg H.P."/>
            <person name="Cantor M.N."/>
            <person name="Hua S.X."/>
        </authorList>
    </citation>
    <scope>NUCLEOTIDE SEQUENCE [LARGE SCALE GENOMIC DNA]</scope>
    <source>
        <strain evidence="3 4">MAFF 305830</strain>
    </source>
</reference>
<dbReference type="InterPro" id="IPR021133">
    <property type="entry name" value="HEAT_type_2"/>
</dbReference>
<protein>
    <recommendedName>
        <fullName evidence="2">Condensin complex subunit 1 C-terminal domain-containing protein</fullName>
    </recommendedName>
</protein>
<dbReference type="EMBL" id="KN824297">
    <property type="protein sequence ID" value="KIM27734.1"/>
    <property type="molecule type" value="Genomic_DNA"/>
</dbReference>
<proteinExistence type="predicted"/>
<dbReference type="STRING" id="933852.A0A0C3B6H4"/>
<dbReference type="InterPro" id="IPR032682">
    <property type="entry name" value="Cnd1_C"/>
</dbReference>
<keyword evidence="4" id="KW-1185">Reference proteome</keyword>
<dbReference type="InterPro" id="IPR011989">
    <property type="entry name" value="ARM-like"/>
</dbReference>
<evidence type="ECO:0000256" key="1">
    <source>
        <dbReference type="PROSITE-ProRule" id="PRU00103"/>
    </source>
</evidence>